<dbReference type="Proteomes" id="UP000824540">
    <property type="component" value="Unassembled WGS sequence"/>
</dbReference>
<evidence type="ECO:0000256" key="4">
    <source>
        <dbReference type="ARBA" id="ARBA00022525"/>
    </source>
</evidence>
<comment type="similarity">
    <text evidence="2">Belongs to the OLFML3 family.</text>
</comment>
<gene>
    <name evidence="13" type="ORF">JZ751_023947</name>
</gene>
<reference evidence="13" key="1">
    <citation type="thesis" date="2021" institute="BYU ScholarsArchive" country="Provo, UT, USA">
        <title>Applications of and Algorithms for Genome Assembly and Genomic Analyses with an Emphasis on Marine Teleosts.</title>
        <authorList>
            <person name="Pickett B.D."/>
        </authorList>
    </citation>
    <scope>NUCLEOTIDE SEQUENCE</scope>
    <source>
        <strain evidence="13">HI-2016</strain>
    </source>
</reference>
<dbReference type="EMBL" id="JAFBMS010000056">
    <property type="protein sequence ID" value="KAG9339250.1"/>
    <property type="molecule type" value="Genomic_DNA"/>
</dbReference>
<sequence length="469" mass="52923">TCSVPGPALCLWDLALGNRLYNRGLESKNPSPSPSAGRSSLQRSPRHSQGGSEERPRRNPCPCPWTNFAPCPAELFLAMGSLLFLIATSLCLAGAQHQALMDYLERRLQAIEDRIALWHDQSTRYATELREFKQQMTALTENLEKGREGLRNDLEAVGTRVDRVEREMDYIETQNPAPPCVDMDDKLLEQEVTSIKEKNKAKYSKLSDCRDMISSIKAMKILKRAGGPKGLWIRDTGGRSGKVYIFNGTSDDTLYEFGSMRALADSPRLSRGRAIKLPSPWGGTGHIIHNGYIYYVTESKNEFQLIKYDLKNASVADSAVFPAEEQVPVYGLSPETYIDLAVDGEGLWALYATRDNERNICLAKMDPDTLDMEQMWDTPCPRENAEAGFIICGTVYVVYNTKLPSRSRVQCVFDVNDIVTSDEAPLVYFPKRYSSHSSLKYSPQEKLIYAWDDGYQILYKMNMKKKLEV</sequence>
<keyword evidence="5" id="KW-0732">Signal</keyword>
<keyword evidence="8" id="KW-0325">Glycoprotein</keyword>
<evidence type="ECO:0000256" key="8">
    <source>
        <dbReference type="ARBA" id="ARBA00023180"/>
    </source>
</evidence>
<keyword evidence="7" id="KW-1015">Disulfide bond</keyword>
<evidence type="ECO:0000313" key="13">
    <source>
        <dbReference type="EMBL" id="KAG9339250.1"/>
    </source>
</evidence>
<evidence type="ECO:0000256" key="2">
    <source>
        <dbReference type="ARBA" id="ARBA00009593"/>
    </source>
</evidence>
<comment type="caution">
    <text evidence="13">The sequence shown here is derived from an EMBL/GenBank/DDBJ whole genome shotgun (WGS) entry which is preliminary data.</text>
</comment>
<dbReference type="OrthoDB" id="8626508at2759"/>
<comment type="subcellular location">
    <subcellularLocation>
        <location evidence="1">Secreted</location>
    </subcellularLocation>
</comment>
<comment type="caution">
    <text evidence="9">Lacks conserved residue(s) required for the propagation of feature annotation.</text>
</comment>
<dbReference type="SUPFAM" id="SSF63825">
    <property type="entry name" value="YWTD domain"/>
    <property type="match status" value="1"/>
</dbReference>
<evidence type="ECO:0000259" key="12">
    <source>
        <dbReference type="PROSITE" id="PS51132"/>
    </source>
</evidence>
<dbReference type="InterPro" id="IPR003112">
    <property type="entry name" value="Olfac-like_dom"/>
</dbReference>
<dbReference type="GO" id="GO:0005615">
    <property type="term" value="C:extracellular space"/>
    <property type="evidence" value="ECO:0007669"/>
    <property type="project" value="TreeGrafter"/>
</dbReference>
<feature type="region of interest" description="Disordered" evidence="11">
    <location>
        <begin position="25"/>
        <end position="59"/>
    </location>
</feature>
<keyword evidence="3" id="KW-0217">Developmental protein</keyword>
<proteinExistence type="inferred from homology"/>
<dbReference type="InterPro" id="IPR050605">
    <property type="entry name" value="Olfactomedin-like_domain"/>
</dbReference>
<evidence type="ECO:0000256" key="3">
    <source>
        <dbReference type="ARBA" id="ARBA00022473"/>
    </source>
</evidence>
<evidence type="ECO:0000256" key="5">
    <source>
        <dbReference type="ARBA" id="ARBA00022729"/>
    </source>
</evidence>
<evidence type="ECO:0000256" key="6">
    <source>
        <dbReference type="ARBA" id="ARBA00023054"/>
    </source>
</evidence>
<accession>A0A8T2NIZ9</accession>
<dbReference type="Pfam" id="PF02191">
    <property type="entry name" value="OLF"/>
    <property type="match status" value="1"/>
</dbReference>
<keyword evidence="6 10" id="KW-0175">Coiled coil</keyword>
<feature type="compositionally biased region" description="Polar residues" evidence="11">
    <location>
        <begin position="28"/>
        <end position="51"/>
    </location>
</feature>
<keyword evidence="14" id="KW-1185">Reference proteome</keyword>
<evidence type="ECO:0000256" key="11">
    <source>
        <dbReference type="SAM" id="MobiDB-lite"/>
    </source>
</evidence>
<feature type="domain" description="Olfactomedin-like" evidence="12">
    <location>
        <begin position="208"/>
        <end position="465"/>
    </location>
</feature>
<organism evidence="13 14">
    <name type="scientific">Albula glossodonta</name>
    <name type="common">roundjaw bonefish</name>
    <dbReference type="NCBI Taxonomy" id="121402"/>
    <lineage>
        <taxon>Eukaryota</taxon>
        <taxon>Metazoa</taxon>
        <taxon>Chordata</taxon>
        <taxon>Craniata</taxon>
        <taxon>Vertebrata</taxon>
        <taxon>Euteleostomi</taxon>
        <taxon>Actinopterygii</taxon>
        <taxon>Neopterygii</taxon>
        <taxon>Teleostei</taxon>
        <taxon>Albuliformes</taxon>
        <taxon>Albulidae</taxon>
        <taxon>Albula</taxon>
    </lineage>
</organism>
<dbReference type="SMART" id="SM00284">
    <property type="entry name" value="OLF"/>
    <property type="match status" value="1"/>
</dbReference>
<name>A0A8T2NIZ9_9TELE</name>
<evidence type="ECO:0000256" key="9">
    <source>
        <dbReference type="PROSITE-ProRule" id="PRU00446"/>
    </source>
</evidence>
<feature type="coiled-coil region" evidence="10">
    <location>
        <begin position="101"/>
        <end position="167"/>
    </location>
</feature>
<dbReference type="PANTHER" id="PTHR23192:SF8">
    <property type="entry name" value="OLFACTOMEDIN-LIKE PROTEIN 3"/>
    <property type="match status" value="1"/>
</dbReference>
<dbReference type="PROSITE" id="PS51132">
    <property type="entry name" value="OLF"/>
    <property type="match status" value="1"/>
</dbReference>
<evidence type="ECO:0000256" key="1">
    <source>
        <dbReference type="ARBA" id="ARBA00004613"/>
    </source>
</evidence>
<protein>
    <recommendedName>
        <fullName evidence="12">Olfactomedin-like domain-containing protein</fullName>
    </recommendedName>
</protein>
<evidence type="ECO:0000313" key="14">
    <source>
        <dbReference type="Proteomes" id="UP000824540"/>
    </source>
</evidence>
<dbReference type="AlphaFoldDB" id="A0A8T2NIZ9"/>
<feature type="non-terminal residue" evidence="13">
    <location>
        <position position="469"/>
    </location>
</feature>
<evidence type="ECO:0000256" key="10">
    <source>
        <dbReference type="SAM" id="Coils"/>
    </source>
</evidence>
<dbReference type="PANTHER" id="PTHR23192">
    <property type="entry name" value="OLFACTOMEDIN-RELATED"/>
    <property type="match status" value="1"/>
</dbReference>
<keyword evidence="4" id="KW-0964">Secreted</keyword>
<evidence type="ECO:0000256" key="7">
    <source>
        <dbReference type="ARBA" id="ARBA00023157"/>
    </source>
</evidence>
<dbReference type="GO" id="GO:0007165">
    <property type="term" value="P:signal transduction"/>
    <property type="evidence" value="ECO:0007669"/>
    <property type="project" value="TreeGrafter"/>
</dbReference>